<name>A0A5C6UE52_9SPHN</name>
<keyword evidence="2" id="KW-0472">Membrane</keyword>
<evidence type="ECO:0000256" key="1">
    <source>
        <dbReference type="SAM" id="MobiDB-lite"/>
    </source>
</evidence>
<dbReference type="AlphaFoldDB" id="A0A5C6UE52"/>
<sequence>MSGQLSNHTQHEPKKRSMTQSEPTTLTTRLAEDSEAQERAKRINRLNQQIIEKSLERHLAELEMVDGWLASPLAVGGLGVIAAVTLVSLGALFTKFVILTH</sequence>
<keyword evidence="2" id="KW-1133">Transmembrane helix</keyword>
<organism evidence="3 4">
    <name type="scientific">Sphingomonas ginsenosidivorax</name>
    <dbReference type="NCBI Taxonomy" id="862135"/>
    <lineage>
        <taxon>Bacteria</taxon>
        <taxon>Pseudomonadati</taxon>
        <taxon>Pseudomonadota</taxon>
        <taxon>Alphaproteobacteria</taxon>
        <taxon>Sphingomonadales</taxon>
        <taxon>Sphingomonadaceae</taxon>
        <taxon>Sphingomonas</taxon>
    </lineage>
</organism>
<evidence type="ECO:0000313" key="3">
    <source>
        <dbReference type="EMBL" id="TXC70959.1"/>
    </source>
</evidence>
<reference evidence="3 4" key="1">
    <citation type="journal article" date="2013" name="Antonie Van Leeuwenhoek">
        <title>Sphingomonas ginsenosidivorax sp. nov., with the ability to transform ginsenosides.</title>
        <authorList>
            <person name="Jin X.F."/>
            <person name="Kim J.K."/>
            <person name="Liu Q.M."/>
            <person name="Kang M.S."/>
            <person name="He D."/>
            <person name="Jin F.X."/>
            <person name="Kim S.C."/>
            <person name="Im W.T."/>
        </authorList>
    </citation>
    <scope>NUCLEOTIDE SEQUENCE [LARGE SCALE GENOMIC DNA]</scope>
    <source>
        <strain evidence="3 4">KHI67</strain>
    </source>
</reference>
<keyword evidence="4" id="KW-1185">Reference proteome</keyword>
<dbReference type="RefSeq" id="WP_147081766.1">
    <property type="nucleotide sequence ID" value="NZ_VOQR01000001.1"/>
</dbReference>
<feature type="compositionally biased region" description="Basic and acidic residues" evidence="1">
    <location>
        <begin position="30"/>
        <end position="39"/>
    </location>
</feature>
<feature type="region of interest" description="Disordered" evidence="1">
    <location>
        <begin position="1"/>
        <end position="39"/>
    </location>
</feature>
<evidence type="ECO:0000256" key="2">
    <source>
        <dbReference type="SAM" id="Phobius"/>
    </source>
</evidence>
<proteinExistence type="predicted"/>
<dbReference type="EMBL" id="VOQR01000001">
    <property type="protein sequence ID" value="TXC70959.1"/>
    <property type="molecule type" value="Genomic_DNA"/>
</dbReference>
<evidence type="ECO:0000313" key="4">
    <source>
        <dbReference type="Proteomes" id="UP000321250"/>
    </source>
</evidence>
<comment type="caution">
    <text evidence="3">The sequence shown here is derived from an EMBL/GenBank/DDBJ whole genome shotgun (WGS) entry which is preliminary data.</text>
</comment>
<dbReference type="Proteomes" id="UP000321250">
    <property type="component" value="Unassembled WGS sequence"/>
</dbReference>
<feature type="transmembrane region" description="Helical" evidence="2">
    <location>
        <begin position="73"/>
        <end position="98"/>
    </location>
</feature>
<protein>
    <submittedName>
        <fullName evidence="3">Uncharacterized protein</fullName>
    </submittedName>
</protein>
<keyword evidence="2" id="KW-0812">Transmembrane</keyword>
<gene>
    <name evidence="3" type="ORF">FSB78_08380</name>
</gene>
<feature type="compositionally biased region" description="Polar residues" evidence="1">
    <location>
        <begin position="18"/>
        <end position="28"/>
    </location>
</feature>
<accession>A0A5C6UE52</accession>